<proteinExistence type="predicted"/>
<evidence type="ECO:0000313" key="1">
    <source>
        <dbReference type="EMBL" id="KAK3738974.1"/>
    </source>
</evidence>
<accession>A0AAE0YB59</accession>
<evidence type="ECO:0000313" key="2">
    <source>
        <dbReference type="Proteomes" id="UP001283361"/>
    </source>
</evidence>
<name>A0AAE0YB59_9GAST</name>
<dbReference type="Proteomes" id="UP001283361">
    <property type="component" value="Unassembled WGS sequence"/>
</dbReference>
<organism evidence="1 2">
    <name type="scientific">Elysia crispata</name>
    <name type="common">lettuce slug</name>
    <dbReference type="NCBI Taxonomy" id="231223"/>
    <lineage>
        <taxon>Eukaryota</taxon>
        <taxon>Metazoa</taxon>
        <taxon>Spiralia</taxon>
        <taxon>Lophotrochozoa</taxon>
        <taxon>Mollusca</taxon>
        <taxon>Gastropoda</taxon>
        <taxon>Heterobranchia</taxon>
        <taxon>Euthyneura</taxon>
        <taxon>Panpulmonata</taxon>
        <taxon>Sacoglossa</taxon>
        <taxon>Placobranchoidea</taxon>
        <taxon>Plakobranchidae</taxon>
        <taxon>Elysia</taxon>
    </lineage>
</organism>
<sequence>MIFTALSTAGMLLAGDSSSMVPNCNISDLILQPVGLYFKQFDEPDQAILRLARLRSPCFLFTMNGVFGPSDWVTSEMTRTRQHNSQDSEISEIQQGSWIVTRRLWQRRKQGRRKKSIEF</sequence>
<dbReference type="AlphaFoldDB" id="A0AAE0YB59"/>
<keyword evidence="2" id="KW-1185">Reference proteome</keyword>
<comment type="caution">
    <text evidence="1">The sequence shown here is derived from an EMBL/GenBank/DDBJ whole genome shotgun (WGS) entry which is preliminary data.</text>
</comment>
<gene>
    <name evidence="1" type="ORF">RRG08_015175</name>
</gene>
<reference evidence="1" key="1">
    <citation type="journal article" date="2023" name="G3 (Bethesda)">
        <title>A reference genome for the long-term kleptoplast-retaining sea slug Elysia crispata morphotype clarki.</title>
        <authorList>
            <person name="Eastman K.E."/>
            <person name="Pendleton A.L."/>
            <person name="Shaikh M.A."/>
            <person name="Suttiyut T."/>
            <person name="Ogas R."/>
            <person name="Tomko P."/>
            <person name="Gavelis G."/>
            <person name="Widhalm J.R."/>
            <person name="Wisecaver J.H."/>
        </authorList>
    </citation>
    <scope>NUCLEOTIDE SEQUENCE</scope>
    <source>
        <strain evidence="1">ECLA1</strain>
    </source>
</reference>
<protein>
    <submittedName>
        <fullName evidence="1">Uncharacterized protein</fullName>
    </submittedName>
</protein>
<dbReference type="EMBL" id="JAWDGP010006561">
    <property type="protein sequence ID" value="KAK3738974.1"/>
    <property type="molecule type" value="Genomic_DNA"/>
</dbReference>